<dbReference type="OrthoDB" id="145933at2"/>
<dbReference type="EMBL" id="FXTK01000002">
    <property type="protein sequence ID" value="SMO43980.1"/>
    <property type="molecule type" value="Genomic_DNA"/>
</dbReference>
<protein>
    <submittedName>
        <fullName evidence="1">Uncharacterized protein</fullName>
    </submittedName>
</protein>
<keyword evidence="2" id="KW-1185">Reference proteome</keyword>
<dbReference type="RefSeq" id="WP_142661719.1">
    <property type="nucleotide sequence ID" value="NZ_FXTK01000002.1"/>
</dbReference>
<name>A0A521BB69_9RHOB</name>
<dbReference type="Gene3D" id="3.40.50.300">
    <property type="entry name" value="P-loop containing nucleotide triphosphate hydrolases"/>
    <property type="match status" value="1"/>
</dbReference>
<accession>A0A521BB69</accession>
<sequence length="349" mass="36305">MKHLINDLQRHAKWSFAARRIPLRAVMGIDEQPHRAVAGQLVLGRVQSVGQHRRIQLASGRHATLYPGDLIVMPCGARYAPDQFEGLAEIGPESCDMLAGGGCLGRAIASHEKMKTPTRVQPLGRLLGAGDRVLSTADFALPAGANAPLLPVIAVVGTAMNSGKTTAAVALTKGLTLAGWQVAAVKATGTGSFGDFNEYLDTGARYVGDFTDAGMVTTYLEPLSRIKSGILSLAAAAREAGAEIMVMEIADGLFQQETAALLADAETRSWFSGVLFACGDGVAALGGVAELARNGLHPLALTGLLSCSPMLSREAEGATGLSVVTRAQLLDPQAADALVRQATRGVRAA</sequence>
<proteinExistence type="predicted"/>
<dbReference type="SUPFAM" id="SSF52540">
    <property type="entry name" value="P-loop containing nucleoside triphosphate hydrolases"/>
    <property type="match status" value="1"/>
</dbReference>
<gene>
    <name evidence="1" type="ORF">SAMN06265221_102179</name>
</gene>
<evidence type="ECO:0000313" key="2">
    <source>
        <dbReference type="Proteomes" id="UP000319014"/>
    </source>
</evidence>
<organism evidence="1 2">
    <name type="scientific">Paracoccus laeviglucosivorans</name>
    <dbReference type="NCBI Taxonomy" id="1197861"/>
    <lineage>
        <taxon>Bacteria</taxon>
        <taxon>Pseudomonadati</taxon>
        <taxon>Pseudomonadota</taxon>
        <taxon>Alphaproteobacteria</taxon>
        <taxon>Rhodobacterales</taxon>
        <taxon>Paracoccaceae</taxon>
        <taxon>Paracoccus</taxon>
    </lineage>
</organism>
<dbReference type="AlphaFoldDB" id="A0A521BB69"/>
<dbReference type="Proteomes" id="UP000319014">
    <property type="component" value="Unassembled WGS sequence"/>
</dbReference>
<reference evidence="1 2" key="1">
    <citation type="submission" date="2017-05" db="EMBL/GenBank/DDBJ databases">
        <authorList>
            <person name="Varghese N."/>
            <person name="Submissions S."/>
        </authorList>
    </citation>
    <scope>NUCLEOTIDE SEQUENCE [LARGE SCALE GENOMIC DNA]</scope>
    <source>
        <strain evidence="1 2">DSM 100094</strain>
    </source>
</reference>
<evidence type="ECO:0000313" key="1">
    <source>
        <dbReference type="EMBL" id="SMO43980.1"/>
    </source>
</evidence>
<dbReference type="InterPro" id="IPR027417">
    <property type="entry name" value="P-loop_NTPase"/>
</dbReference>